<comment type="caution">
    <text evidence="1">The sequence shown here is derived from an EMBL/GenBank/DDBJ whole genome shotgun (WGS) entry which is preliminary data.</text>
</comment>
<name>A0A0F9ING9_9ZZZZ</name>
<dbReference type="AlphaFoldDB" id="A0A0F9ING9"/>
<protein>
    <submittedName>
        <fullName evidence="1">Uncharacterized protein</fullName>
    </submittedName>
</protein>
<organism evidence="1">
    <name type="scientific">marine sediment metagenome</name>
    <dbReference type="NCBI Taxonomy" id="412755"/>
    <lineage>
        <taxon>unclassified sequences</taxon>
        <taxon>metagenomes</taxon>
        <taxon>ecological metagenomes</taxon>
    </lineage>
</organism>
<proteinExistence type="predicted"/>
<evidence type="ECO:0000313" key="1">
    <source>
        <dbReference type="EMBL" id="KKL88772.1"/>
    </source>
</evidence>
<accession>A0A0F9ING9</accession>
<gene>
    <name evidence="1" type="ORF">LCGC14_1921380</name>
</gene>
<sequence length="323" mass="38651">DIISENKELLLNIITSFEYFESEELIGSNSSLRIPRHIRLSQFWREIVILTIEECPDILDSVRNKILEHLPKLPTVVSQPDVQLLFIKFLEIDKEGTWEAFTAKFINDSNIRQILQFYFNFDFLFEIPEDWIIELCKKDPENFPQVIAQMVDEKIRRFDSPPGLIVRLIEEFYDNKKFRRRLIHSFEKGVKMYLPGRSAGVVHTYIKVLEKWKNGMSSQRFLNWIDEANDYLTNETKRAKMRDEEVSEPPQDIVEPDKFYEREKWINSIKEKYIGETIAFTNIDGNWKLLAHSSNEDKLYEELNKLYEEAKIDKKYKIRFRTF</sequence>
<reference evidence="1" key="1">
    <citation type="journal article" date="2015" name="Nature">
        <title>Complex archaea that bridge the gap between prokaryotes and eukaryotes.</title>
        <authorList>
            <person name="Spang A."/>
            <person name="Saw J.H."/>
            <person name="Jorgensen S.L."/>
            <person name="Zaremba-Niedzwiedzka K."/>
            <person name="Martijn J."/>
            <person name="Lind A.E."/>
            <person name="van Eijk R."/>
            <person name="Schleper C."/>
            <person name="Guy L."/>
            <person name="Ettema T.J."/>
        </authorList>
    </citation>
    <scope>NUCLEOTIDE SEQUENCE</scope>
</reference>
<feature type="non-terminal residue" evidence="1">
    <location>
        <position position="1"/>
    </location>
</feature>
<dbReference type="EMBL" id="LAZR01020467">
    <property type="protein sequence ID" value="KKL88772.1"/>
    <property type="molecule type" value="Genomic_DNA"/>
</dbReference>